<dbReference type="PANTHER" id="PTHR45957:SF1">
    <property type="entry name" value="ANAPHASE-PROMOTING COMPLEX SUBUNIT 2"/>
    <property type="match status" value="1"/>
</dbReference>
<gene>
    <name evidence="9" type="ORF">BU16DRAFT_614160</name>
</gene>
<dbReference type="Gene3D" id="3.30.230.130">
    <property type="entry name" value="Cullin, Chain C, Domain 2"/>
    <property type="match status" value="1"/>
</dbReference>
<evidence type="ECO:0000313" key="10">
    <source>
        <dbReference type="Proteomes" id="UP000799750"/>
    </source>
</evidence>
<dbReference type="GO" id="GO:0007091">
    <property type="term" value="P:metaphase/anaphase transition of mitotic cell cycle"/>
    <property type="evidence" value="ECO:0007669"/>
    <property type="project" value="TreeGrafter"/>
</dbReference>
<feature type="compositionally biased region" description="Polar residues" evidence="7">
    <location>
        <begin position="760"/>
        <end position="769"/>
    </location>
</feature>
<dbReference type="PROSITE" id="PS50069">
    <property type="entry name" value="CULLIN_2"/>
    <property type="match status" value="1"/>
</dbReference>
<keyword evidence="10" id="KW-1185">Reference proteome</keyword>
<dbReference type="EMBL" id="MU004183">
    <property type="protein sequence ID" value="KAF2500396.1"/>
    <property type="molecule type" value="Genomic_DNA"/>
</dbReference>
<evidence type="ECO:0000259" key="8">
    <source>
        <dbReference type="PROSITE" id="PS50069"/>
    </source>
</evidence>
<dbReference type="Gene3D" id="1.20.1310.10">
    <property type="entry name" value="Cullin Repeats"/>
    <property type="match status" value="1"/>
</dbReference>
<dbReference type="InterPro" id="IPR016158">
    <property type="entry name" value="Cullin_homology"/>
</dbReference>
<dbReference type="GO" id="GO:0031625">
    <property type="term" value="F:ubiquitin protein ligase binding"/>
    <property type="evidence" value="ECO:0007669"/>
    <property type="project" value="InterPro"/>
</dbReference>
<evidence type="ECO:0000256" key="4">
    <source>
        <dbReference type="ARBA" id="ARBA00022786"/>
    </source>
</evidence>
<dbReference type="GO" id="GO:0070979">
    <property type="term" value="P:protein K11-linked ubiquitination"/>
    <property type="evidence" value="ECO:0007669"/>
    <property type="project" value="TreeGrafter"/>
</dbReference>
<dbReference type="InterPro" id="IPR059120">
    <property type="entry name" value="Cullin-like_AB"/>
</dbReference>
<dbReference type="GO" id="GO:0006511">
    <property type="term" value="P:ubiquitin-dependent protein catabolic process"/>
    <property type="evidence" value="ECO:0007669"/>
    <property type="project" value="InterPro"/>
</dbReference>
<dbReference type="Proteomes" id="UP000799750">
    <property type="component" value="Unassembled WGS sequence"/>
</dbReference>
<dbReference type="Pfam" id="PF08672">
    <property type="entry name" value="ANAPC2"/>
    <property type="match status" value="1"/>
</dbReference>
<evidence type="ECO:0000256" key="3">
    <source>
        <dbReference type="ARBA" id="ARBA00022776"/>
    </source>
</evidence>
<dbReference type="InterPro" id="IPR014786">
    <property type="entry name" value="ANAPC2_C"/>
</dbReference>
<sequence length="929" mass="103734">MDHQSLVFASVFPVPALSHTTPTPISTPELGFTAPGQSFGGPFGGASAGGQHREVKRNLAWSTATRFLSLPKLPYDEGHLGAGVVHIHKGKDVVDALEYLLVGEGQGEEGKEESLVDWYTNEVRIHFVSYVHPALRSIWDNEIACQNAWGALEETQQILQQVQQLYLQPFNSHILPILEHESANTTSSTIRLDTTAEDQHMFASWKFQRDLHGLFAHALPPQRFSKTLSYVLYNAGCRLFRVYVDNGLGFVGGDVLDDVPKLRESILQLLRGLQSVGLGEEQAQKAFAHAMDKLMGSFIVSHYMKVDWFSRKPIINHLRQWVKDGFSPLVRQVMEVLADEPHSVQASDVQQWQDMAIGRLGRARVENLFDFIINWDKSLGAILDIKEYLKMPGAKVNLSNSFSHQVSRRLLHAGATTTFILNVYIYVIRAFNELEPNGVLLERAARPIRRYLKGREDTARIVISSLLTDVEDENAAKFGPTSEISHEIAAEMQKPIASFAQEQDDDLNWSDMNWQPHPMDASPDYRKSKVEDVIWFLLTLYDREDFINELKQILGDYLLRGHDPEYEKETRLLELIKLRLGDDKLQACEVMLRDVLESNRINASINGEKKPDEPAKPVPITPSPHTPSTNQAQPRTPAAPQARYPAPITPIAALTKKPPADHTLNAQILSSFFWPPLREDNFHVPAPIATLQREYEARFERVKGMRKLRWLPSLGRTKIELHLTDRTVEAEVQTWQASVIYAFQQPLPSSPPPANRRGHTLNSKDQGESRTVPQLVEMLEMDDALVRNALVFWVGMGVLQEVQPDVYAVLETLPKPSAADITATDTAGNPTTSTAVVAAAAAAAAAELQPSGVVSTTEQLAQNKPLYRQFVVGMLTNQGNMPPARVLMMLKMVVPGGFPYGVEEVRALLEELVEEGKVGGVGDVFGVRK</sequence>
<feature type="compositionally biased region" description="Pro residues" evidence="7">
    <location>
        <begin position="616"/>
        <end position="625"/>
    </location>
</feature>
<dbReference type="SUPFAM" id="SSF46785">
    <property type="entry name" value="Winged helix' DNA-binding domain"/>
    <property type="match status" value="1"/>
</dbReference>
<dbReference type="Pfam" id="PF25773">
    <property type="entry name" value="TPR_ANAPC2"/>
    <property type="match status" value="1"/>
</dbReference>
<dbReference type="GO" id="GO:0005680">
    <property type="term" value="C:anaphase-promoting complex"/>
    <property type="evidence" value="ECO:0007669"/>
    <property type="project" value="TreeGrafter"/>
</dbReference>
<organism evidence="9 10">
    <name type="scientific">Lophium mytilinum</name>
    <dbReference type="NCBI Taxonomy" id="390894"/>
    <lineage>
        <taxon>Eukaryota</taxon>
        <taxon>Fungi</taxon>
        <taxon>Dikarya</taxon>
        <taxon>Ascomycota</taxon>
        <taxon>Pezizomycotina</taxon>
        <taxon>Dothideomycetes</taxon>
        <taxon>Pleosporomycetidae</taxon>
        <taxon>Mytilinidiales</taxon>
        <taxon>Mytilinidiaceae</taxon>
        <taxon>Lophium</taxon>
    </lineage>
</organism>
<dbReference type="InterPro" id="IPR057975">
    <property type="entry name" value="TPR_ANAPC2"/>
</dbReference>
<dbReference type="InterPro" id="IPR036317">
    <property type="entry name" value="Cullin_homology_sf"/>
</dbReference>
<dbReference type="SUPFAM" id="SSF75632">
    <property type="entry name" value="Cullin homology domain"/>
    <property type="match status" value="1"/>
</dbReference>
<dbReference type="PANTHER" id="PTHR45957">
    <property type="entry name" value="ANAPHASE-PROMOTING COMPLEX SUBUNIT 2"/>
    <property type="match status" value="1"/>
</dbReference>
<evidence type="ECO:0000313" key="9">
    <source>
        <dbReference type="EMBL" id="KAF2500396.1"/>
    </source>
</evidence>
<keyword evidence="5" id="KW-0131">Cell cycle</keyword>
<dbReference type="Gene3D" id="1.10.10.10">
    <property type="entry name" value="Winged helix-like DNA-binding domain superfamily/Winged helix DNA-binding domain"/>
    <property type="match status" value="1"/>
</dbReference>
<comment type="similarity">
    <text evidence="6">Belongs to the cullin family.</text>
</comment>
<feature type="region of interest" description="Disordered" evidence="7">
    <location>
        <begin position="746"/>
        <end position="769"/>
    </location>
</feature>
<name>A0A6A6R7E7_9PEZI</name>
<dbReference type="AlphaFoldDB" id="A0A6A6R7E7"/>
<dbReference type="SMART" id="SM01013">
    <property type="entry name" value="APC2"/>
    <property type="match status" value="1"/>
</dbReference>
<feature type="region of interest" description="Disordered" evidence="7">
    <location>
        <begin position="603"/>
        <end position="641"/>
    </location>
</feature>
<evidence type="ECO:0000256" key="5">
    <source>
        <dbReference type="ARBA" id="ARBA00023306"/>
    </source>
</evidence>
<dbReference type="GO" id="GO:0051301">
    <property type="term" value="P:cell division"/>
    <property type="evidence" value="ECO:0007669"/>
    <property type="project" value="UniProtKB-KW"/>
</dbReference>
<evidence type="ECO:0000256" key="7">
    <source>
        <dbReference type="SAM" id="MobiDB-lite"/>
    </source>
</evidence>
<feature type="domain" description="Cullin family profile" evidence="8">
    <location>
        <begin position="494"/>
        <end position="794"/>
    </location>
</feature>
<keyword evidence="3" id="KW-0498">Mitosis</keyword>
<dbReference type="Pfam" id="PF26557">
    <property type="entry name" value="Cullin_AB"/>
    <property type="match status" value="1"/>
</dbReference>
<keyword evidence="4" id="KW-0833">Ubl conjugation pathway</keyword>
<feature type="compositionally biased region" description="Low complexity" evidence="7">
    <location>
        <begin position="631"/>
        <end position="641"/>
    </location>
</feature>
<dbReference type="InterPro" id="IPR036388">
    <property type="entry name" value="WH-like_DNA-bd_sf"/>
</dbReference>
<keyword evidence="2" id="KW-0132">Cell division</keyword>
<evidence type="ECO:0000256" key="2">
    <source>
        <dbReference type="ARBA" id="ARBA00022618"/>
    </source>
</evidence>
<protein>
    <recommendedName>
        <fullName evidence="1">Anaphase-promoting complex subunit 2</fullName>
    </recommendedName>
</protein>
<dbReference type="OrthoDB" id="5581181at2759"/>
<evidence type="ECO:0000256" key="1">
    <source>
        <dbReference type="ARBA" id="ARBA00016068"/>
    </source>
</evidence>
<proteinExistence type="inferred from homology"/>
<accession>A0A6A6R7E7</accession>
<dbReference type="InterPro" id="IPR044554">
    <property type="entry name" value="ANAPC2"/>
</dbReference>
<evidence type="ECO:0000256" key="6">
    <source>
        <dbReference type="PROSITE-ProRule" id="PRU00330"/>
    </source>
</evidence>
<reference evidence="9" key="1">
    <citation type="journal article" date="2020" name="Stud. Mycol.">
        <title>101 Dothideomycetes genomes: a test case for predicting lifestyles and emergence of pathogens.</title>
        <authorList>
            <person name="Haridas S."/>
            <person name="Albert R."/>
            <person name="Binder M."/>
            <person name="Bloem J."/>
            <person name="Labutti K."/>
            <person name="Salamov A."/>
            <person name="Andreopoulos B."/>
            <person name="Baker S."/>
            <person name="Barry K."/>
            <person name="Bills G."/>
            <person name="Bluhm B."/>
            <person name="Cannon C."/>
            <person name="Castanera R."/>
            <person name="Culley D."/>
            <person name="Daum C."/>
            <person name="Ezra D."/>
            <person name="Gonzalez J."/>
            <person name="Henrissat B."/>
            <person name="Kuo A."/>
            <person name="Liang C."/>
            <person name="Lipzen A."/>
            <person name="Lutzoni F."/>
            <person name="Magnuson J."/>
            <person name="Mondo S."/>
            <person name="Nolan M."/>
            <person name="Ohm R."/>
            <person name="Pangilinan J."/>
            <person name="Park H.-J."/>
            <person name="Ramirez L."/>
            <person name="Alfaro M."/>
            <person name="Sun H."/>
            <person name="Tritt A."/>
            <person name="Yoshinaga Y."/>
            <person name="Zwiers L.-H."/>
            <person name="Turgeon B."/>
            <person name="Goodwin S."/>
            <person name="Spatafora J."/>
            <person name="Crous P."/>
            <person name="Grigoriev I."/>
        </authorList>
    </citation>
    <scope>NUCLEOTIDE SEQUENCE</scope>
    <source>
        <strain evidence="9">CBS 269.34</strain>
    </source>
</reference>
<dbReference type="InterPro" id="IPR036390">
    <property type="entry name" value="WH_DNA-bd_sf"/>
</dbReference>